<feature type="region of interest" description="Disordered" evidence="1">
    <location>
        <begin position="70"/>
        <end position="90"/>
    </location>
</feature>
<dbReference type="Proteomes" id="UP000566819">
    <property type="component" value="Unassembled WGS sequence"/>
</dbReference>
<evidence type="ECO:0000313" key="4">
    <source>
        <dbReference type="Proteomes" id="UP000566819"/>
    </source>
</evidence>
<protein>
    <recommendedName>
        <fullName evidence="2">2EXR domain-containing protein</fullName>
    </recommendedName>
</protein>
<name>A0A8H4RM01_9HELO</name>
<keyword evidence="4" id="KW-1185">Reference proteome</keyword>
<proteinExistence type="predicted"/>
<dbReference type="PANTHER" id="PTHR35910:SF6">
    <property type="entry name" value="2EXR DOMAIN-CONTAINING PROTEIN"/>
    <property type="match status" value="1"/>
</dbReference>
<evidence type="ECO:0000313" key="3">
    <source>
        <dbReference type="EMBL" id="KAF4631330.1"/>
    </source>
</evidence>
<feature type="compositionally biased region" description="Basic residues" evidence="1">
    <location>
        <begin position="15"/>
        <end position="30"/>
    </location>
</feature>
<feature type="region of interest" description="Disordered" evidence="1">
    <location>
        <begin position="15"/>
        <end position="47"/>
    </location>
</feature>
<dbReference type="OrthoDB" id="3530648at2759"/>
<feature type="domain" description="2EXR" evidence="2">
    <location>
        <begin position="227"/>
        <end position="314"/>
    </location>
</feature>
<accession>A0A8H4RM01</accession>
<sequence length="460" mass="53095">MCKLGRAIHLKARRVFSRKRSGVKSSKKATKPSAMAERSAVQEPTAAAAAENIETQGKPYIMAANTSIDESRSNASGSGTEEVSDSNDVSPIIFTPNNTPRLLEPGIERPESLSVLQMVVMVRRFFGYWDQLPYPGQYILLITDALYLARRRGIEFFYTIEELFELCPCDIKDPDHPISFRHLVEMCKDFLELEKLDILQKLPDPDQELLNYTVTVSSEEKVDEPSFHRFPDLPTELRLKIWRLTFPTDKRKFIFKATPETPNQTHFRNAYYGANPIALRVNHESRDEAMTVFKILFYDSKGFTRYFNPFVDVIALDGADPKWAPWGTSDSLFGRTIAKNLEICNYNWIRPTERYPESKKCLTIAEYFSSVEQVVLVPSRISGLHPPAKSLVWSESRWWYNLLFKVARGDNSKLPVITVKRRPGTDKRMLTKEDFEKMTSPFLENLLWTYLHRRVTQIQI</sequence>
<evidence type="ECO:0000259" key="2">
    <source>
        <dbReference type="Pfam" id="PF20150"/>
    </source>
</evidence>
<reference evidence="3 4" key="1">
    <citation type="submission" date="2020-03" db="EMBL/GenBank/DDBJ databases">
        <title>Draft Genome Sequence of Cudoniella acicularis.</title>
        <authorList>
            <person name="Buettner E."/>
            <person name="Kellner H."/>
        </authorList>
    </citation>
    <scope>NUCLEOTIDE SEQUENCE [LARGE SCALE GENOMIC DNA]</scope>
    <source>
        <strain evidence="3 4">DSM 108380</strain>
    </source>
</reference>
<dbReference type="AlphaFoldDB" id="A0A8H4RM01"/>
<evidence type="ECO:0000256" key="1">
    <source>
        <dbReference type="SAM" id="MobiDB-lite"/>
    </source>
</evidence>
<gene>
    <name evidence="3" type="ORF">G7Y89_g6809</name>
</gene>
<dbReference type="PANTHER" id="PTHR35910">
    <property type="entry name" value="2EXR DOMAIN-CONTAINING PROTEIN"/>
    <property type="match status" value="1"/>
</dbReference>
<dbReference type="InterPro" id="IPR045518">
    <property type="entry name" value="2EXR"/>
</dbReference>
<dbReference type="EMBL" id="JAAMPI010000455">
    <property type="protein sequence ID" value="KAF4631330.1"/>
    <property type="molecule type" value="Genomic_DNA"/>
</dbReference>
<dbReference type="Pfam" id="PF20150">
    <property type="entry name" value="2EXR"/>
    <property type="match status" value="1"/>
</dbReference>
<comment type="caution">
    <text evidence="3">The sequence shown here is derived from an EMBL/GenBank/DDBJ whole genome shotgun (WGS) entry which is preliminary data.</text>
</comment>
<organism evidence="3 4">
    <name type="scientific">Cudoniella acicularis</name>
    <dbReference type="NCBI Taxonomy" id="354080"/>
    <lineage>
        <taxon>Eukaryota</taxon>
        <taxon>Fungi</taxon>
        <taxon>Dikarya</taxon>
        <taxon>Ascomycota</taxon>
        <taxon>Pezizomycotina</taxon>
        <taxon>Leotiomycetes</taxon>
        <taxon>Helotiales</taxon>
        <taxon>Tricladiaceae</taxon>
        <taxon>Cudoniella</taxon>
    </lineage>
</organism>